<protein>
    <submittedName>
        <fullName evidence="1">Uncharacterized protein</fullName>
    </submittedName>
</protein>
<evidence type="ECO:0000313" key="2">
    <source>
        <dbReference type="Proteomes" id="UP000001025"/>
    </source>
</evidence>
<name>Q7UEU5_RHOBA</name>
<organism evidence="1 2">
    <name type="scientific">Rhodopirellula baltica (strain DSM 10527 / NCIMB 13988 / SH1)</name>
    <dbReference type="NCBI Taxonomy" id="243090"/>
    <lineage>
        <taxon>Bacteria</taxon>
        <taxon>Pseudomonadati</taxon>
        <taxon>Planctomycetota</taxon>
        <taxon>Planctomycetia</taxon>
        <taxon>Pirellulales</taxon>
        <taxon>Pirellulaceae</taxon>
        <taxon>Rhodopirellula</taxon>
    </lineage>
</organism>
<evidence type="ECO:0000313" key="1">
    <source>
        <dbReference type="EMBL" id="CAD78939.1"/>
    </source>
</evidence>
<dbReference type="Proteomes" id="UP000001025">
    <property type="component" value="Chromosome"/>
</dbReference>
<proteinExistence type="predicted"/>
<dbReference type="AlphaFoldDB" id="Q7UEU5"/>
<dbReference type="EnsemblBacteria" id="CAD78939">
    <property type="protein sequence ID" value="CAD78939"/>
    <property type="gene ID" value="RB10552"/>
</dbReference>
<keyword evidence="2" id="KW-1185">Reference proteome</keyword>
<dbReference type="KEGG" id="rba:RB10552"/>
<dbReference type="EMBL" id="BX294151">
    <property type="protein sequence ID" value="CAD78939.1"/>
    <property type="molecule type" value="Genomic_DNA"/>
</dbReference>
<dbReference type="HOGENOM" id="CLU_2938693_0_0_0"/>
<reference evidence="1 2" key="1">
    <citation type="journal article" date="2003" name="Proc. Natl. Acad. Sci. U.S.A.">
        <title>Complete genome sequence of the marine planctomycete Pirellula sp. strain 1.</title>
        <authorList>
            <person name="Gloeckner F.O."/>
            <person name="Kube M."/>
            <person name="Bauer M."/>
            <person name="Teeling H."/>
            <person name="Lombardot T."/>
            <person name="Ludwig W."/>
            <person name="Gade D."/>
            <person name="Beck A."/>
            <person name="Borzym K."/>
            <person name="Heitmann K."/>
            <person name="Rabus R."/>
            <person name="Schlesner H."/>
            <person name="Amann R."/>
            <person name="Reinhardt R."/>
        </authorList>
    </citation>
    <scope>NUCLEOTIDE SEQUENCE [LARGE SCALE GENOMIC DNA]</scope>
    <source>
        <strain evidence="2">DSM 10527 / NCIMB 13988 / SH1</strain>
    </source>
</reference>
<gene>
    <name evidence="1" type="ordered locus">RB10552</name>
</gene>
<sequence>MLDAPESNLRAGILRQSAFFRLLGPRDGLIAISETANSVRGTLQRQMVAVAGNDSRGSLG</sequence>
<dbReference type="STRING" id="243090.RB10552"/>
<accession>Q7UEU5</accession>
<dbReference type="InParanoid" id="Q7UEU5"/>